<evidence type="ECO:0000313" key="2">
    <source>
        <dbReference type="Proteomes" id="UP001148312"/>
    </source>
</evidence>
<gene>
    <name evidence="1" type="ORF">N7539_009096</name>
</gene>
<evidence type="ECO:0000313" key="1">
    <source>
        <dbReference type="EMBL" id="KAJ5469478.1"/>
    </source>
</evidence>
<accession>A0A9X0BJL8</accession>
<dbReference type="RefSeq" id="XP_056786068.1">
    <property type="nucleotide sequence ID" value="XM_056938691.1"/>
</dbReference>
<dbReference type="EMBL" id="JAPWDQ010000015">
    <property type="protein sequence ID" value="KAJ5469478.1"/>
    <property type="molecule type" value="Genomic_DNA"/>
</dbReference>
<proteinExistence type="predicted"/>
<dbReference type="Proteomes" id="UP001148312">
    <property type="component" value="Unassembled WGS sequence"/>
</dbReference>
<protein>
    <submittedName>
        <fullName evidence="1">Uncharacterized protein</fullName>
    </submittedName>
</protein>
<reference evidence="1" key="1">
    <citation type="submission" date="2022-12" db="EMBL/GenBank/DDBJ databases">
        <authorList>
            <person name="Petersen C."/>
        </authorList>
    </citation>
    <scope>NUCLEOTIDE SEQUENCE</scope>
    <source>
        <strain evidence="1">IBT 30728</strain>
    </source>
</reference>
<organism evidence="1 2">
    <name type="scientific">Penicillium diatomitis</name>
    <dbReference type="NCBI Taxonomy" id="2819901"/>
    <lineage>
        <taxon>Eukaryota</taxon>
        <taxon>Fungi</taxon>
        <taxon>Dikarya</taxon>
        <taxon>Ascomycota</taxon>
        <taxon>Pezizomycotina</taxon>
        <taxon>Eurotiomycetes</taxon>
        <taxon>Eurotiomycetidae</taxon>
        <taxon>Eurotiales</taxon>
        <taxon>Aspergillaceae</taxon>
        <taxon>Penicillium</taxon>
    </lineage>
</organism>
<reference evidence="1" key="2">
    <citation type="journal article" date="2023" name="IMA Fungus">
        <title>Comparative genomic study of the Penicillium genus elucidates a diverse pangenome and 15 lateral gene transfer events.</title>
        <authorList>
            <person name="Petersen C."/>
            <person name="Sorensen T."/>
            <person name="Nielsen M.R."/>
            <person name="Sondergaard T.E."/>
            <person name="Sorensen J.L."/>
            <person name="Fitzpatrick D.A."/>
            <person name="Frisvad J.C."/>
            <person name="Nielsen K.L."/>
        </authorList>
    </citation>
    <scope>NUCLEOTIDE SEQUENCE</scope>
    <source>
        <strain evidence="1">IBT 30728</strain>
    </source>
</reference>
<name>A0A9X0BJL8_9EURO</name>
<dbReference type="AlphaFoldDB" id="A0A9X0BJL8"/>
<sequence length="92" mass="10012">MDAAQWKAWLARSVPASVFSTEVTIEGAFQGSDLLLSSIPTEIWTMMPANDPSYTFVGHVTSSNLLLQQPSRLFSHFRGAVNGDKAGIEGNR</sequence>
<keyword evidence="2" id="KW-1185">Reference proteome</keyword>
<dbReference type="GeneID" id="81628941"/>
<comment type="caution">
    <text evidence="1">The sequence shown here is derived from an EMBL/GenBank/DDBJ whole genome shotgun (WGS) entry which is preliminary data.</text>
</comment>